<name>A0A7W7D2N5_9ACTN</name>
<sequence>MMIDIFARDLAARYVALWNEPDAGLRRAAIRELWAEDGAHILHPPQEAREAAARVGFAASTFEAHGYDELELRVTRAYEDFVAPGVYVFRPGPDVVRLRDVVKFTWEMAPAGGGDAAGGGVEFLVLGRDGRIKADYQFPGL</sequence>
<dbReference type="Proteomes" id="UP000542210">
    <property type="component" value="Unassembled WGS sequence"/>
</dbReference>
<evidence type="ECO:0008006" key="3">
    <source>
        <dbReference type="Google" id="ProtNLM"/>
    </source>
</evidence>
<keyword evidence="2" id="KW-1185">Reference proteome</keyword>
<gene>
    <name evidence="1" type="ORF">BJ982_000560</name>
</gene>
<dbReference type="AlphaFoldDB" id="A0A7W7D2N5"/>
<dbReference type="EMBL" id="JACHND010000001">
    <property type="protein sequence ID" value="MBB4699016.1"/>
    <property type="molecule type" value="Genomic_DNA"/>
</dbReference>
<reference evidence="1 2" key="1">
    <citation type="submission" date="2020-08" db="EMBL/GenBank/DDBJ databases">
        <title>Sequencing the genomes of 1000 actinobacteria strains.</title>
        <authorList>
            <person name="Klenk H.-P."/>
        </authorList>
    </citation>
    <scope>NUCLEOTIDE SEQUENCE [LARGE SCALE GENOMIC DNA]</scope>
    <source>
        <strain evidence="1 2">DSM 45784</strain>
    </source>
</reference>
<dbReference type="Gene3D" id="3.10.450.50">
    <property type="match status" value="1"/>
</dbReference>
<protein>
    <recommendedName>
        <fullName evidence="3">Nuclear transport factor 2 family protein</fullName>
    </recommendedName>
</protein>
<accession>A0A7W7D2N5</accession>
<dbReference type="SUPFAM" id="SSF54427">
    <property type="entry name" value="NTF2-like"/>
    <property type="match status" value="1"/>
</dbReference>
<dbReference type="RefSeq" id="WP_239123574.1">
    <property type="nucleotide sequence ID" value="NZ_BOOV01000035.1"/>
</dbReference>
<proteinExistence type="predicted"/>
<dbReference type="InterPro" id="IPR032710">
    <property type="entry name" value="NTF2-like_dom_sf"/>
</dbReference>
<evidence type="ECO:0000313" key="1">
    <source>
        <dbReference type="EMBL" id="MBB4699016.1"/>
    </source>
</evidence>
<evidence type="ECO:0000313" key="2">
    <source>
        <dbReference type="Proteomes" id="UP000542210"/>
    </source>
</evidence>
<organism evidence="1 2">
    <name type="scientific">Sphaerisporangium siamense</name>
    <dbReference type="NCBI Taxonomy" id="795645"/>
    <lineage>
        <taxon>Bacteria</taxon>
        <taxon>Bacillati</taxon>
        <taxon>Actinomycetota</taxon>
        <taxon>Actinomycetes</taxon>
        <taxon>Streptosporangiales</taxon>
        <taxon>Streptosporangiaceae</taxon>
        <taxon>Sphaerisporangium</taxon>
    </lineage>
</organism>
<comment type="caution">
    <text evidence="1">The sequence shown here is derived from an EMBL/GenBank/DDBJ whole genome shotgun (WGS) entry which is preliminary data.</text>
</comment>